<proteinExistence type="predicted"/>
<keyword evidence="1" id="KW-0472">Membrane</keyword>
<organism evidence="2 3">
    <name type="scientific">Candidatus Magasanikbacteria bacterium GW2011_GWA2_46_17</name>
    <dbReference type="NCBI Taxonomy" id="1619042"/>
    <lineage>
        <taxon>Bacteria</taxon>
        <taxon>Candidatus Magasanikiibacteriota</taxon>
    </lineage>
</organism>
<name>A0A0G1RB06_9BACT</name>
<evidence type="ECO:0000313" key="3">
    <source>
        <dbReference type="Proteomes" id="UP000034175"/>
    </source>
</evidence>
<keyword evidence="1" id="KW-1133">Transmembrane helix</keyword>
<reference evidence="2 3" key="1">
    <citation type="journal article" date="2015" name="Nature">
        <title>rRNA introns, odd ribosomes, and small enigmatic genomes across a large radiation of phyla.</title>
        <authorList>
            <person name="Brown C.T."/>
            <person name="Hug L.A."/>
            <person name="Thomas B.C."/>
            <person name="Sharon I."/>
            <person name="Castelle C.J."/>
            <person name="Singh A."/>
            <person name="Wilkins M.J."/>
            <person name="Williams K.H."/>
            <person name="Banfield J.F."/>
        </authorList>
    </citation>
    <scope>NUCLEOTIDE SEQUENCE [LARGE SCALE GENOMIC DNA]</scope>
</reference>
<feature type="transmembrane region" description="Helical" evidence="1">
    <location>
        <begin position="75"/>
        <end position="92"/>
    </location>
</feature>
<comment type="caution">
    <text evidence="2">The sequence shown here is derived from an EMBL/GenBank/DDBJ whole genome shotgun (WGS) entry which is preliminary data.</text>
</comment>
<dbReference type="Proteomes" id="UP000034175">
    <property type="component" value="Unassembled WGS sequence"/>
</dbReference>
<dbReference type="EMBL" id="LCMA01000003">
    <property type="protein sequence ID" value="KKU27193.1"/>
    <property type="molecule type" value="Genomic_DNA"/>
</dbReference>
<accession>A0A0G1RB06</accession>
<evidence type="ECO:0000313" key="2">
    <source>
        <dbReference type="EMBL" id="KKU27193.1"/>
    </source>
</evidence>
<feature type="transmembrane region" description="Helical" evidence="1">
    <location>
        <begin position="104"/>
        <end position="127"/>
    </location>
</feature>
<evidence type="ECO:0000256" key="1">
    <source>
        <dbReference type="SAM" id="Phobius"/>
    </source>
</evidence>
<feature type="transmembrane region" description="Helical" evidence="1">
    <location>
        <begin position="41"/>
        <end position="63"/>
    </location>
</feature>
<gene>
    <name evidence="2" type="ORF">UX39_C0003G0032</name>
</gene>
<feature type="transmembrane region" description="Helical" evidence="1">
    <location>
        <begin position="15"/>
        <end position="34"/>
    </location>
</feature>
<protein>
    <submittedName>
        <fullName evidence="2">Uncharacterized protein</fullName>
    </submittedName>
</protein>
<keyword evidence="1" id="KW-0812">Transmembrane</keyword>
<dbReference type="AlphaFoldDB" id="A0A0G1RB06"/>
<sequence length="164" mass="18076">MIGGYELVANSLSSIPLDWMVIVGFGIILAFIVMRTGISRAVALALSLPVALLIFSELTQARFLAGIGAQLGTPIMKALVFIIPFVVIYYFVHQMIDTYGSGNGAITQALLASIATVVVVVVVWLQVPELQSLWHFGSQIQSIFDEQYRFWWLVCAYSTLAFVR</sequence>